<keyword evidence="2" id="KW-1185">Reference proteome</keyword>
<dbReference type="EMBL" id="ANAH02000001">
    <property type="protein sequence ID" value="EPX64689.1"/>
    <property type="molecule type" value="Genomic_DNA"/>
</dbReference>
<accession>S9QTR8</accession>
<dbReference type="AlphaFoldDB" id="S9QTR8"/>
<comment type="caution">
    <text evidence="1">The sequence shown here is derived from an EMBL/GenBank/DDBJ whole genome shotgun (WGS) entry which is preliminary data.</text>
</comment>
<evidence type="ECO:0000313" key="1">
    <source>
        <dbReference type="EMBL" id="EPX64689.1"/>
    </source>
</evidence>
<sequence>MQPVRGASHLKENQAWLEACQDGGPSSARAAFDAGHVT</sequence>
<name>S9QTR8_CYSF2</name>
<dbReference type="Proteomes" id="UP000011682">
    <property type="component" value="Unassembled WGS sequence"/>
</dbReference>
<proteinExistence type="predicted"/>
<evidence type="ECO:0000313" key="2">
    <source>
        <dbReference type="Proteomes" id="UP000011682"/>
    </source>
</evidence>
<organism evidence="1 2">
    <name type="scientific">Cystobacter fuscus (strain ATCC 25194 / DSM 2262 / NBRC 100088 / M29)</name>
    <dbReference type="NCBI Taxonomy" id="1242864"/>
    <lineage>
        <taxon>Bacteria</taxon>
        <taxon>Pseudomonadati</taxon>
        <taxon>Myxococcota</taxon>
        <taxon>Myxococcia</taxon>
        <taxon>Myxococcales</taxon>
        <taxon>Cystobacterineae</taxon>
        <taxon>Archangiaceae</taxon>
        <taxon>Cystobacter</taxon>
    </lineage>
</organism>
<gene>
    <name evidence="1" type="ORF">D187_000111</name>
</gene>
<protein>
    <submittedName>
        <fullName evidence="1">Uncharacterized protein</fullName>
    </submittedName>
</protein>
<reference evidence="1" key="1">
    <citation type="submission" date="2013-05" db="EMBL/GenBank/DDBJ databases">
        <title>Genome assembly of Cystobacter fuscus DSM 2262.</title>
        <authorList>
            <person name="Sharma G."/>
            <person name="Khatri I."/>
            <person name="Kaur C."/>
            <person name="Mayilraj S."/>
            <person name="Subramanian S."/>
        </authorList>
    </citation>
    <scope>NUCLEOTIDE SEQUENCE [LARGE SCALE GENOMIC DNA]</scope>
    <source>
        <strain evidence="1">DSM 2262</strain>
    </source>
</reference>